<feature type="domain" description="SDA1 C-terminal" evidence="11">
    <location>
        <begin position="671"/>
        <end position="716"/>
    </location>
</feature>
<dbReference type="InterPro" id="IPR027312">
    <property type="entry name" value="Sda1"/>
</dbReference>
<evidence type="ECO:0000256" key="8">
    <source>
        <dbReference type="SAM" id="MobiDB-lite"/>
    </source>
</evidence>
<evidence type="ECO:0000256" key="3">
    <source>
        <dbReference type="ARBA" id="ARBA00022517"/>
    </source>
</evidence>
<evidence type="ECO:0000256" key="2">
    <source>
        <dbReference type="ARBA" id="ARBA00022448"/>
    </source>
</evidence>
<feature type="region of interest" description="Disordered" evidence="8">
    <location>
        <begin position="659"/>
        <end position="682"/>
    </location>
</feature>
<dbReference type="Proteomes" id="UP001152759">
    <property type="component" value="Chromosome 2"/>
</dbReference>
<keyword evidence="3 6" id="KW-0690">Ribosome biogenesis</keyword>
<evidence type="ECO:0000313" key="13">
    <source>
        <dbReference type="Proteomes" id="UP001152759"/>
    </source>
</evidence>
<reference evidence="12" key="1">
    <citation type="submission" date="2021-12" db="EMBL/GenBank/DDBJ databases">
        <authorList>
            <person name="King R."/>
        </authorList>
    </citation>
    <scope>NUCLEOTIDE SEQUENCE</scope>
</reference>
<dbReference type="EMBL" id="OU963863">
    <property type="protein sequence ID" value="CAH0385735.1"/>
    <property type="molecule type" value="Genomic_DNA"/>
</dbReference>
<evidence type="ECO:0000259" key="10">
    <source>
        <dbReference type="Pfam" id="PF08158"/>
    </source>
</evidence>
<dbReference type="Pfam" id="PF08158">
    <property type="entry name" value="SDA1_HEAT"/>
    <property type="match status" value="1"/>
</dbReference>
<dbReference type="PANTHER" id="PTHR12730">
    <property type="entry name" value="HSDA/SDA1-RELATED"/>
    <property type="match status" value="1"/>
</dbReference>
<proteinExistence type="inferred from homology"/>
<dbReference type="PANTHER" id="PTHR12730:SF0">
    <property type="entry name" value="PROTEIN SDA1 HOMOLOG"/>
    <property type="match status" value="1"/>
</dbReference>
<keyword evidence="13" id="KW-1185">Reference proteome</keyword>
<keyword evidence="2 6" id="KW-0813">Transport</keyword>
<comment type="subcellular location">
    <subcellularLocation>
        <location evidence="6">Nucleus</location>
        <location evidence="6">Nucleolus</location>
    </subcellularLocation>
</comment>
<evidence type="ECO:0000256" key="5">
    <source>
        <dbReference type="ARBA" id="ARBA00023242"/>
    </source>
</evidence>
<keyword evidence="5 6" id="KW-0539">Nucleus</keyword>
<dbReference type="GO" id="GO:0015031">
    <property type="term" value="P:protein transport"/>
    <property type="evidence" value="ECO:0007669"/>
    <property type="project" value="UniProtKB-KW"/>
</dbReference>
<evidence type="ECO:0000256" key="4">
    <source>
        <dbReference type="ARBA" id="ARBA00022927"/>
    </source>
</evidence>
<evidence type="ECO:0000256" key="1">
    <source>
        <dbReference type="ARBA" id="ARBA00005783"/>
    </source>
</evidence>
<dbReference type="GO" id="GO:0000055">
    <property type="term" value="P:ribosomal large subunit export from nucleus"/>
    <property type="evidence" value="ECO:0007669"/>
    <property type="project" value="UniProtKB-UniRule"/>
</dbReference>
<protein>
    <recommendedName>
        <fullName evidence="6">Protein SDA1</fullName>
    </recommendedName>
</protein>
<comment type="function">
    <text evidence="6">Required for 60S pre-ribosomal subunits export to the cytoplasm.</text>
</comment>
<evidence type="ECO:0000256" key="6">
    <source>
        <dbReference type="RuleBase" id="RU365057"/>
    </source>
</evidence>
<keyword evidence="4 6" id="KW-0653">Protein transport</keyword>
<evidence type="ECO:0000259" key="9">
    <source>
        <dbReference type="Pfam" id="PF05285"/>
    </source>
</evidence>
<keyword evidence="7" id="KW-0175">Coiled coil</keyword>
<dbReference type="InterPro" id="IPR048292">
    <property type="entry name" value="SDA1_C"/>
</dbReference>
<dbReference type="GO" id="GO:0005730">
    <property type="term" value="C:nucleolus"/>
    <property type="evidence" value="ECO:0007669"/>
    <property type="project" value="UniProtKB-SubCell"/>
</dbReference>
<dbReference type="Pfam" id="PF05285">
    <property type="entry name" value="SDA1_dom"/>
    <property type="match status" value="1"/>
</dbReference>
<dbReference type="SUPFAM" id="SSF48371">
    <property type="entry name" value="ARM repeat"/>
    <property type="match status" value="1"/>
</dbReference>
<organism evidence="12 13">
    <name type="scientific">Bemisia tabaci</name>
    <name type="common">Sweetpotato whitefly</name>
    <name type="synonym">Aleurodes tabaci</name>
    <dbReference type="NCBI Taxonomy" id="7038"/>
    <lineage>
        <taxon>Eukaryota</taxon>
        <taxon>Metazoa</taxon>
        <taxon>Ecdysozoa</taxon>
        <taxon>Arthropoda</taxon>
        <taxon>Hexapoda</taxon>
        <taxon>Insecta</taxon>
        <taxon>Pterygota</taxon>
        <taxon>Neoptera</taxon>
        <taxon>Paraneoptera</taxon>
        <taxon>Hemiptera</taxon>
        <taxon>Sternorrhyncha</taxon>
        <taxon>Aleyrodoidea</taxon>
        <taxon>Aleyrodidae</taxon>
        <taxon>Aleyrodinae</taxon>
        <taxon>Bemisia</taxon>
    </lineage>
</organism>
<dbReference type="InterPro" id="IPR016024">
    <property type="entry name" value="ARM-type_fold"/>
</dbReference>
<gene>
    <name evidence="12" type="ORF">BEMITA_LOCUS4932</name>
</gene>
<accession>A0A9P0EZM1</accession>
<dbReference type="GO" id="GO:0042273">
    <property type="term" value="P:ribosomal large subunit biogenesis"/>
    <property type="evidence" value="ECO:0007669"/>
    <property type="project" value="UniProtKB-UniRule"/>
</dbReference>
<feature type="compositionally biased region" description="Acidic residues" evidence="8">
    <location>
        <begin position="492"/>
        <end position="501"/>
    </location>
</feature>
<feature type="domain" description="SDA1 middle" evidence="9">
    <location>
        <begin position="499"/>
        <end position="653"/>
    </location>
</feature>
<dbReference type="AlphaFoldDB" id="A0A9P0EZM1"/>
<comment type="similarity">
    <text evidence="1 6">Belongs to the SDA1 family.</text>
</comment>
<evidence type="ECO:0000256" key="7">
    <source>
        <dbReference type="SAM" id="Coils"/>
    </source>
</evidence>
<evidence type="ECO:0000313" key="12">
    <source>
        <dbReference type="EMBL" id="CAH0385735.1"/>
    </source>
</evidence>
<name>A0A9P0EZM1_BEMTA</name>
<feature type="region of interest" description="Disordered" evidence="8">
    <location>
        <begin position="481"/>
        <end position="578"/>
    </location>
</feature>
<dbReference type="InterPro" id="IPR007949">
    <property type="entry name" value="SDA1_MD"/>
</dbReference>
<sequence length="717" mass="82417">MAQMNLPQLQNLIKRDPESYKDEFLLQRRHFQSLLSVFLLRPSQYNKGLDELVMFMAQVAHCYKGELSTFAQEIIDVLQNHNTVLDPNIRMTFCRALILLRNKGLLTPTDLLSLFFSLLRCQDKSLRKFLQNHIINDIKNINSKHKDMKLNSTLQTFMYSMLNDHAKAAKMSVNIMIELYKKRIWNDAKTVNVLATACFSKVTKVMVAALKFFQSSDDPEPTKDSDDSDDEINPQAKALANKFNKKTRKRKNMLEKTKKAAAKEKKKKGDAPSFNFSALNLIHDPQSFSEKLFAQLEKRHERFEVRLMTIDVISRLIGLHQLFLFNFYPYIQRFLQPHQKEVTKLLQYVAQSAHELVPPDVLEPVLKTMVNNFVTERNSTDAMAIGLNAIRELCARCPLVMNEDLLKDLIGYSRYRDKSVMMAARALLHLYRASLPTMLAKKDRGRPTQASIEIKAKKYGEIEAVDYVAGAEVLLEEQKKELEKEKEKEDAGSDSDSDWVDVSDSASEGAASDIEEEEEEEDEEGGDESEEEQEEDAENKEKETASGSKSDAQPGKPATPAKEKVVKLSKEQVAEEKRREAALISSTRILTDEDFAAIDAAQARKHAEAAKNLKRKAEALYDSAERVKLEDIENIYKKKRHDKEARMETVLKGREGREKFGWKDNRKNPFSSKTNREKKKNKNFMMLKHKVGQKIKRSFKDKQIALRDHLIKLKKMK</sequence>
<feature type="coiled-coil region" evidence="7">
    <location>
        <begin position="600"/>
        <end position="630"/>
    </location>
</feature>
<dbReference type="KEGG" id="btab:109041875"/>
<feature type="domain" description="SDA1 N-terminal" evidence="10">
    <location>
        <begin position="55"/>
        <end position="416"/>
    </location>
</feature>
<feature type="compositionally biased region" description="Basic and acidic residues" evidence="8">
    <location>
        <begin position="481"/>
        <end position="491"/>
    </location>
</feature>
<evidence type="ECO:0000259" key="11">
    <source>
        <dbReference type="Pfam" id="PF21638"/>
    </source>
</evidence>
<feature type="compositionally biased region" description="Low complexity" evidence="8">
    <location>
        <begin position="502"/>
        <end position="512"/>
    </location>
</feature>
<feature type="compositionally biased region" description="Acidic residues" evidence="8">
    <location>
        <begin position="513"/>
        <end position="538"/>
    </location>
</feature>
<dbReference type="InterPro" id="IPR012977">
    <property type="entry name" value="SDA1_N"/>
</dbReference>
<dbReference type="Pfam" id="PF21638">
    <property type="entry name" value="SDA1_C"/>
    <property type="match status" value="1"/>
</dbReference>
<feature type="compositionally biased region" description="Basic and acidic residues" evidence="8">
    <location>
        <begin position="561"/>
        <end position="578"/>
    </location>
</feature>